<dbReference type="EMBL" id="CP049057">
    <property type="protein sequence ID" value="QIE58297.1"/>
    <property type="molecule type" value="Genomic_DNA"/>
</dbReference>
<sequence length="141" mass="14998">MKTTLKFQLVLIVLALFPLANVASAQGVSVAAKGEFQFEATEIDYGTIEKDSDGTRTFSFTNVGSVPIVITDIKSSCGCTVPTKPKGPIMPGQTAEIGVKYKTNKVGAFTKSITVLSNANESKKILKIRGIVVDSKNKLGE</sequence>
<dbReference type="RefSeq" id="WP_164678304.1">
    <property type="nucleotide sequence ID" value="NZ_CP049057.1"/>
</dbReference>
<proteinExistence type="predicted"/>
<dbReference type="PANTHER" id="PTHR37833:SF1">
    <property type="entry name" value="SIGNAL PEPTIDE PROTEIN"/>
    <property type="match status" value="1"/>
</dbReference>
<protein>
    <submittedName>
        <fullName evidence="2">DUF1573 domain-containing protein</fullName>
    </submittedName>
</protein>
<keyword evidence="1" id="KW-0732">Signal</keyword>
<dbReference type="Gene3D" id="2.60.40.10">
    <property type="entry name" value="Immunoglobulins"/>
    <property type="match status" value="1"/>
</dbReference>
<name>A0A6G6GIE8_9FLAO</name>
<dbReference type="InterPro" id="IPR011467">
    <property type="entry name" value="DUF1573"/>
</dbReference>
<dbReference type="KEGG" id="mgel:G5B37_01550"/>
<accession>A0A6G6GIE8</accession>
<organism evidence="2 3">
    <name type="scientific">Rasiella rasia</name>
    <dbReference type="NCBI Taxonomy" id="2744027"/>
    <lineage>
        <taxon>Bacteria</taxon>
        <taxon>Pseudomonadati</taxon>
        <taxon>Bacteroidota</taxon>
        <taxon>Flavobacteriia</taxon>
        <taxon>Flavobacteriales</taxon>
        <taxon>Flavobacteriaceae</taxon>
        <taxon>Rasiella</taxon>
    </lineage>
</organism>
<dbReference type="Proteomes" id="UP000505306">
    <property type="component" value="Chromosome"/>
</dbReference>
<gene>
    <name evidence="2" type="ORF">G5B37_01550</name>
</gene>
<feature type="signal peptide" evidence="1">
    <location>
        <begin position="1"/>
        <end position="25"/>
    </location>
</feature>
<reference evidence="2 3" key="1">
    <citation type="submission" date="2020-02" db="EMBL/GenBank/DDBJ databases">
        <title>Complete genome sequence of Flavobacteriaceae bacterium.</title>
        <authorList>
            <person name="Kim S.-J."/>
            <person name="Kim Y.-S."/>
            <person name="Kim K.-H."/>
        </authorList>
    </citation>
    <scope>NUCLEOTIDE SEQUENCE [LARGE SCALE GENOMIC DNA]</scope>
    <source>
        <strain evidence="2 3">RR4-40</strain>
    </source>
</reference>
<keyword evidence="3" id="KW-1185">Reference proteome</keyword>
<dbReference type="AlphaFoldDB" id="A0A6G6GIE8"/>
<evidence type="ECO:0000313" key="2">
    <source>
        <dbReference type="EMBL" id="QIE58297.1"/>
    </source>
</evidence>
<dbReference type="PANTHER" id="PTHR37833">
    <property type="entry name" value="LIPOPROTEIN-RELATED"/>
    <property type="match status" value="1"/>
</dbReference>
<dbReference type="Pfam" id="PF07610">
    <property type="entry name" value="DUF1573"/>
    <property type="match status" value="1"/>
</dbReference>
<evidence type="ECO:0000256" key="1">
    <source>
        <dbReference type="SAM" id="SignalP"/>
    </source>
</evidence>
<evidence type="ECO:0000313" key="3">
    <source>
        <dbReference type="Proteomes" id="UP000505306"/>
    </source>
</evidence>
<dbReference type="InterPro" id="IPR013783">
    <property type="entry name" value="Ig-like_fold"/>
</dbReference>
<feature type="chain" id="PRO_5026285949" evidence="1">
    <location>
        <begin position="26"/>
        <end position="141"/>
    </location>
</feature>